<dbReference type="Proteomes" id="UP000005237">
    <property type="component" value="Unassembled WGS sequence"/>
</dbReference>
<evidence type="ECO:0000313" key="1">
    <source>
        <dbReference type="EnsemblMetazoa" id="CJA42489a.1"/>
    </source>
</evidence>
<accession>A0A8R1J162</accession>
<dbReference type="AlphaFoldDB" id="A0A8R1J162"/>
<protein>
    <submittedName>
        <fullName evidence="1">Uncharacterized protein</fullName>
    </submittedName>
</protein>
<keyword evidence="2" id="KW-1185">Reference proteome</keyword>
<name>A0A8R1J162_CAEJA</name>
<sequence>MESDFSVKSINSDVLSSQSCNRLLTAATINNERREWAKKNNISNMPSLTNDIILEEQLALLKTVGCEELEIESGRRFFLVAQNQETEIFERQFMQQGEHEKGWKSLGYAEYLNPEQNSIACVPYNCVRRGAHLVLISSDRYLEQTNGAALFYSHCLLFCL</sequence>
<evidence type="ECO:0000313" key="2">
    <source>
        <dbReference type="Proteomes" id="UP000005237"/>
    </source>
</evidence>
<organism evidence="1 2">
    <name type="scientific">Caenorhabditis japonica</name>
    <dbReference type="NCBI Taxonomy" id="281687"/>
    <lineage>
        <taxon>Eukaryota</taxon>
        <taxon>Metazoa</taxon>
        <taxon>Ecdysozoa</taxon>
        <taxon>Nematoda</taxon>
        <taxon>Chromadorea</taxon>
        <taxon>Rhabditida</taxon>
        <taxon>Rhabditina</taxon>
        <taxon>Rhabditomorpha</taxon>
        <taxon>Rhabditoidea</taxon>
        <taxon>Rhabditidae</taxon>
        <taxon>Peloderinae</taxon>
        <taxon>Caenorhabditis</taxon>
    </lineage>
</organism>
<reference evidence="1" key="2">
    <citation type="submission" date="2022-06" db="UniProtKB">
        <authorList>
            <consortium name="EnsemblMetazoa"/>
        </authorList>
    </citation>
    <scope>IDENTIFICATION</scope>
    <source>
        <strain evidence="1">DF5081</strain>
    </source>
</reference>
<dbReference type="EnsemblMetazoa" id="CJA42489a.1">
    <property type="protein sequence ID" value="CJA42489a.1"/>
    <property type="gene ID" value="WBGene00218337"/>
</dbReference>
<proteinExistence type="predicted"/>
<reference evidence="2" key="1">
    <citation type="submission" date="2010-08" db="EMBL/GenBank/DDBJ databases">
        <authorList>
            <consortium name="Caenorhabditis japonica Sequencing Consortium"/>
            <person name="Wilson R.K."/>
        </authorList>
    </citation>
    <scope>NUCLEOTIDE SEQUENCE [LARGE SCALE GENOMIC DNA]</scope>
    <source>
        <strain evidence="2">DF5081</strain>
    </source>
</reference>